<dbReference type="Gene3D" id="1.10.1520.10">
    <property type="entry name" value="Ribonuclease III domain"/>
    <property type="match status" value="1"/>
</dbReference>
<evidence type="ECO:0000259" key="2">
    <source>
        <dbReference type="PROSITE" id="PS50142"/>
    </source>
</evidence>
<feature type="region of interest" description="Disordered" evidence="1">
    <location>
        <begin position="189"/>
        <end position="216"/>
    </location>
</feature>
<protein>
    <recommendedName>
        <fullName evidence="2">RNase III domain-containing protein</fullName>
    </recommendedName>
</protein>
<reference evidence="3 4" key="1">
    <citation type="journal article" date="2015" name="Sci. Rep.">
        <title>Chromosome-level genome map provides insights into diverse defense mechanisms in the medicinal fungus Ganoderma sinense.</title>
        <authorList>
            <person name="Zhu Y."/>
            <person name="Xu J."/>
            <person name="Sun C."/>
            <person name="Zhou S."/>
            <person name="Xu H."/>
            <person name="Nelson D.R."/>
            <person name="Qian J."/>
            <person name="Song J."/>
            <person name="Luo H."/>
            <person name="Xiang L."/>
            <person name="Li Y."/>
            <person name="Xu Z."/>
            <person name="Ji A."/>
            <person name="Wang L."/>
            <person name="Lu S."/>
            <person name="Hayward A."/>
            <person name="Sun W."/>
            <person name="Li X."/>
            <person name="Schwartz D.C."/>
            <person name="Wang Y."/>
            <person name="Chen S."/>
        </authorList>
    </citation>
    <scope>NUCLEOTIDE SEQUENCE [LARGE SCALE GENOMIC DNA]</scope>
    <source>
        <strain evidence="3 4">ZZ0214-1</strain>
    </source>
</reference>
<dbReference type="InterPro" id="IPR036389">
    <property type="entry name" value="RNase_III_sf"/>
</dbReference>
<feature type="region of interest" description="Disordered" evidence="1">
    <location>
        <begin position="350"/>
        <end position="371"/>
    </location>
</feature>
<feature type="domain" description="RNase III" evidence="2">
    <location>
        <begin position="34"/>
        <end position="148"/>
    </location>
</feature>
<dbReference type="Pfam" id="PF00636">
    <property type="entry name" value="Ribonuclease_3"/>
    <property type="match status" value="1"/>
</dbReference>
<comment type="caution">
    <text evidence="3">The sequence shown here is derived from an EMBL/GenBank/DDBJ whole genome shotgun (WGS) entry which is preliminary data.</text>
</comment>
<feature type="region of interest" description="Disordered" evidence="1">
    <location>
        <begin position="384"/>
        <end position="403"/>
    </location>
</feature>
<dbReference type="GO" id="GO:0004525">
    <property type="term" value="F:ribonuclease III activity"/>
    <property type="evidence" value="ECO:0007669"/>
    <property type="project" value="InterPro"/>
</dbReference>
<sequence length="433" mass="47124">MAPTQLLQHAINEAADHPTYTAGLPPLSEKRWVEILNNSDYTAKENDRLEFVGDALMYAALARQMYKQYPDGNPHFYTCLRGALNSNATFSRISEKMEFYCVSGMVLQGLTRRTFGEGTLAPLKSKGQVKLTADLFETIVAAYYWDSGFEALARWVGETYRPLIKAAADEYDNYRRQNGHFRAKYLPTKPGHAPGRLSFTSPTPGNGTLSDSTRRPSNQVIAIKHQLRTVEKIKARSSRSPPLKRAVLGGPNVVPKVGAAATKTHVKPLVTASVTKAVQVASSAPKTVVFIDLTQESDSEGRGAASPGLQSRAMPSLPRRKVLVSKQPATSARARVRVGHLAPPSTVASSGFTVAGARPGGHRSSSSESEDEVLLETMLVADTSDSDMDCSSSDVESPIRPPGYLQLLGPTCVDGHRADGLPRWRSYNKDPIW</sequence>
<name>A0A2G8SDP8_9APHY</name>
<dbReference type="CDD" id="cd00593">
    <property type="entry name" value="RIBOc"/>
    <property type="match status" value="1"/>
</dbReference>
<dbReference type="Proteomes" id="UP000230002">
    <property type="component" value="Unassembled WGS sequence"/>
</dbReference>
<evidence type="ECO:0000313" key="4">
    <source>
        <dbReference type="Proteomes" id="UP000230002"/>
    </source>
</evidence>
<dbReference type="SMART" id="SM00535">
    <property type="entry name" value="RIBOc"/>
    <property type="match status" value="1"/>
</dbReference>
<dbReference type="EMBL" id="AYKW01000012">
    <property type="protein sequence ID" value="PIL31847.1"/>
    <property type="molecule type" value="Genomic_DNA"/>
</dbReference>
<feature type="region of interest" description="Disordered" evidence="1">
    <location>
        <begin position="297"/>
        <end position="318"/>
    </location>
</feature>
<organism evidence="3 4">
    <name type="scientific">Ganoderma sinense ZZ0214-1</name>
    <dbReference type="NCBI Taxonomy" id="1077348"/>
    <lineage>
        <taxon>Eukaryota</taxon>
        <taxon>Fungi</taxon>
        <taxon>Dikarya</taxon>
        <taxon>Basidiomycota</taxon>
        <taxon>Agaricomycotina</taxon>
        <taxon>Agaricomycetes</taxon>
        <taxon>Polyporales</taxon>
        <taxon>Polyporaceae</taxon>
        <taxon>Ganoderma</taxon>
    </lineage>
</organism>
<feature type="compositionally biased region" description="Polar residues" evidence="1">
    <location>
        <begin position="198"/>
        <end position="216"/>
    </location>
</feature>
<proteinExistence type="predicted"/>
<accession>A0A2G8SDP8</accession>
<evidence type="ECO:0000313" key="3">
    <source>
        <dbReference type="EMBL" id="PIL31847.1"/>
    </source>
</evidence>
<dbReference type="STRING" id="1077348.A0A2G8SDP8"/>
<dbReference type="AlphaFoldDB" id="A0A2G8SDP8"/>
<evidence type="ECO:0000256" key="1">
    <source>
        <dbReference type="SAM" id="MobiDB-lite"/>
    </source>
</evidence>
<dbReference type="PROSITE" id="PS00517">
    <property type="entry name" value="RNASE_3_1"/>
    <property type="match status" value="1"/>
</dbReference>
<dbReference type="SUPFAM" id="SSF69065">
    <property type="entry name" value="RNase III domain-like"/>
    <property type="match status" value="1"/>
</dbReference>
<dbReference type="GO" id="GO:0006396">
    <property type="term" value="P:RNA processing"/>
    <property type="evidence" value="ECO:0007669"/>
    <property type="project" value="InterPro"/>
</dbReference>
<dbReference type="InterPro" id="IPR000999">
    <property type="entry name" value="RNase_III_dom"/>
</dbReference>
<dbReference type="PROSITE" id="PS50142">
    <property type="entry name" value="RNASE_3_2"/>
    <property type="match status" value="1"/>
</dbReference>
<gene>
    <name evidence="3" type="ORF">GSI_06551</name>
</gene>
<dbReference type="OrthoDB" id="416741at2759"/>
<keyword evidence="4" id="KW-1185">Reference proteome</keyword>